<proteinExistence type="predicted"/>
<name>A0A1I8FYG3_9PLAT</name>
<keyword evidence="1" id="KW-1185">Reference proteome</keyword>
<reference evidence="2" key="1">
    <citation type="submission" date="2016-11" db="UniProtKB">
        <authorList>
            <consortium name="WormBaseParasite"/>
        </authorList>
    </citation>
    <scope>IDENTIFICATION</scope>
</reference>
<dbReference type="WBParaSite" id="maker-uti_cns_0000354-snap-gene-1.5-mRNA-1">
    <property type="protein sequence ID" value="maker-uti_cns_0000354-snap-gene-1.5-mRNA-1"/>
    <property type="gene ID" value="maker-uti_cns_0000354-snap-gene-1.5"/>
</dbReference>
<evidence type="ECO:0000313" key="2">
    <source>
        <dbReference type="WBParaSite" id="maker-uti_cns_0000354-snap-gene-1.5-mRNA-1"/>
    </source>
</evidence>
<accession>A0A1I8FYG3</accession>
<organism evidence="1 2">
    <name type="scientific">Macrostomum lignano</name>
    <dbReference type="NCBI Taxonomy" id="282301"/>
    <lineage>
        <taxon>Eukaryota</taxon>
        <taxon>Metazoa</taxon>
        <taxon>Spiralia</taxon>
        <taxon>Lophotrochozoa</taxon>
        <taxon>Platyhelminthes</taxon>
        <taxon>Rhabditophora</taxon>
        <taxon>Macrostomorpha</taxon>
        <taxon>Macrostomida</taxon>
        <taxon>Macrostomidae</taxon>
        <taxon>Macrostomum</taxon>
    </lineage>
</organism>
<protein>
    <submittedName>
        <fullName evidence="2">Secreted protein</fullName>
    </submittedName>
</protein>
<sequence length="150" mass="16382">CLRRSDSRQVCLAVEWALTDESSSLSESWSRKLSLVELAVVCDGVLVELVESHRLISSPKNREFREFVFLPTLEVLVFLLLSTIASDVGTILSSSTAIFPTGDVKYSFCFSDAVSVFSFNGSFNAPSDVRVGLQVSCESFSALSDVRVGL</sequence>
<evidence type="ECO:0000313" key="1">
    <source>
        <dbReference type="Proteomes" id="UP000095280"/>
    </source>
</evidence>
<dbReference type="Proteomes" id="UP000095280">
    <property type="component" value="Unplaced"/>
</dbReference>
<dbReference type="AlphaFoldDB" id="A0A1I8FYG3"/>